<evidence type="ECO:0000313" key="1">
    <source>
        <dbReference type="EMBL" id="KAF2229474.1"/>
    </source>
</evidence>
<dbReference type="GO" id="GO:0005741">
    <property type="term" value="C:mitochondrial outer membrane"/>
    <property type="evidence" value="ECO:0007669"/>
    <property type="project" value="TreeGrafter"/>
</dbReference>
<dbReference type="InterPro" id="IPR036291">
    <property type="entry name" value="NAD(P)-bd_dom_sf"/>
</dbReference>
<dbReference type="OrthoDB" id="191139at2759"/>
<organism evidence="1 2">
    <name type="scientific">Viridothelium virens</name>
    <name type="common">Speckled blister lichen</name>
    <name type="synonym">Trypethelium virens</name>
    <dbReference type="NCBI Taxonomy" id="1048519"/>
    <lineage>
        <taxon>Eukaryota</taxon>
        <taxon>Fungi</taxon>
        <taxon>Dikarya</taxon>
        <taxon>Ascomycota</taxon>
        <taxon>Pezizomycotina</taxon>
        <taxon>Dothideomycetes</taxon>
        <taxon>Dothideomycetes incertae sedis</taxon>
        <taxon>Trypetheliales</taxon>
        <taxon>Trypetheliaceae</taxon>
        <taxon>Viridothelium</taxon>
    </lineage>
</organism>
<dbReference type="SUPFAM" id="SSF51735">
    <property type="entry name" value="NAD(P)-binding Rossmann-fold domains"/>
    <property type="match status" value="1"/>
</dbReference>
<dbReference type="PANTHER" id="PTHR43647:SF4">
    <property type="entry name" value="KETOREDUCTASE (KR) DOMAIN-CONTAINING PROTEIN"/>
    <property type="match status" value="1"/>
</dbReference>
<dbReference type="GO" id="GO:0005789">
    <property type="term" value="C:endoplasmic reticulum membrane"/>
    <property type="evidence" value="ECO:0007669"/>
    <property type="project" value="TreeGrafter"/>
</dbReference>
<reference evidence="1" key="1">
    <citation type="journal article" date="2020" name="Stud. Mycol.">
        <title>101 Dothideomycetes genomes: a test case for predicting lifestyles and emergence of pathogens.</title>
        <authorList>
            <person name="Haridas S."/>
            <person name="Albert R."/>
            <person name="Binder M."/>
            <person name="Bloem J."/>
            <person name="Labutti K."/>
            <person name="Salamov A."/>
            <person name="Andreopoulos B."/>
            <person name="Baker S."/>
            <person name="Barry K."/>
            <person name="Bills G."/>
            <person name="Bluhm B."/>
            <person name="Cannon C."/>
            <person name="Castanera R."/>
            <person name="Culley D."/>
            <person name="Daum C."/>
            <person name="Ezra D."/>
            <person name="Gonzalez J."/>
            <person name="Henrissat B."/>
            <person name="Kuo A."/>
            <person name="Liang C."/>
            <person name="Lipzen A."/>
            <person name="Lutzoni F."/>
            <person name="Magnuson J."/>
            <person name="Mondo S."/>
            <person name="Nolan M."/>
            <person name="Ohm R."/>
            <person name="Pangilinan J."/>
            <person name="Park H.-J."/>
            <person name="Ramirez L."/>
            <person name="Alfaro M."/>
            <person name="Sun H."/>
            <person name="Tritt A."/>
            <person name="Yoshinaga Y."/>
            <person name="Zwiers L.-H."/>
            <person name="Turgeon B."/>
            <person name="Goodwin S."/>
            <person name="Spatafora J."/>
            <person name="Crous P."/>
            <person name="Grigoriev I."/>
        </authorList>
    </citation>
    <scope>NUCLEOTIDE SEQUENCE</scope>
    <source>
        <strain evidence="1">Tuck. ex Michener</strain>
    </source>
</reference>
<proteinExistence type="predicted"/>
<dbReference type="GO" id="GO:0005811">
    <property type="term" value="C:lipid droplet"/>
    <property type="evidence" value="ECO:0007669"/>
    <property type="project" value="TreeGrafter"/>
</dbReference>
<gene>
    <name evidence="1" type="ORF">EV356DRAFT_527526</name>
</gene>
<protein>
    <submittedName>
        <fullName evidence="1">Putative short-chain dehydrogenase</fullName>
    </submittedName>
</protein>
<dbReference type="Proteomes" id="UP000800092">
    <property type="component" value="Unassembled WGS sequence"/>
</dbReference>
<accession>A0A6A6GUP0</accession>
<dbReference type="PANTHER" id="PTHR43647">
    <property type="entry name" value="DEHYDROGENASE"/>
    <property type="match status" value="1"/>
</dbReference>
<dbReference type="AlphaFoldDB" id="A0A6A6GUP0"/>
<dbReference type="InterPro" id="IPR051593">
    <property type="entry name" value="Ergosterol_Biosynth_ERG27"/>
</dbReference>
<evidence type="ECO:0000313" key="2">
    <source>
        <dbReference type="Proteomes" id="UP000800092"/>
    </source>
</evidence>
<dbReference type="Gene3D" id="3.40.50.720">
    <property type="entry name" value="NAD(P)-binding Rossmann-like Domain"/>
    <property type="match status" value="1"/>
</dbReference>
<dbReference type="EMBL" id="ML991862">
    <property type="protein sequence ID" value="KAF2229474.1"/>
    <property type="molecule type" value="Genomic_DNA"/>
</dbReference>
<dbReference type="GO" id="GO:0000253">
    <property type="term" value="F:3-beta-hydroxysteroid 3-dehydrogenase (NADP+) activity"/>
    <property type="evidence" value="ECO:0007669"/>
    <property type="project" value="TreeGrafter"/>
</dbReference>
<keyword evidence="2" id="KW-1185">Reference proteome</keyword>
<sequence>MPLFACAKPAASASISVVSLIMFRPGLVILTRANSSLGIPAVEHLLQKYPQYTAILTASIRELDLASLSATHAFADSIVSDIANGHYPLLAAIICNAYYWNLVGDPELTADGYDKTFQVSHISHAALVLRLLGKFERNGRIVLLSSDAHWPGKNPMERYPPSIPVNMDQLVKPSADHDKQGRGYERYATAKPAMRTWMYSLNEYLQKEASLSNMTAVAINPGNLIDSRALRSNTPVSLARMQTFVYKPLFPILKLFMGPTLRTAVPAGVDVVELALSPTYLGERGFFTLLQKDQSSPESQDERKQQSLWTKTLEWARITKDNTALQAAFG</sequence>
<name>A0A6A6GUP0_VIRVR</name>